<dbReference type="GO" id="GO:0005737">
    <property type="term" value="C:cytoplasm"/>
    <property type="evidence" value="ECO:0007669"/>
    <property type="project" value="TreeGrafter"/>
</dbReference>
<dbReference type="InterPro" id="IPR029052">
    <property type="entry name" value="Metallo-depent_PP-like"/>
</dbReference>
<reference evidence="3 4" key="2">
    <citation type="submission" date="2016-02" db="EMBL/GenBank/DDBJ databases">
        <authorList>
            <person name="Wen L."/>
            <person name="He K."/>
            <person name="Yang H."/>
        </authorList>
    </citation>
    <scope>NUCLEOTIDE SEQUENCE [LARGE SCALE GENOMIC DNA]</scope>
    <source>
        <strain evidence="3 4">AGD 8-3</strain>
    </source>
</reference>
<feature type="domain" description="Calcineurin-like phosphoesterase" evidence="2">
    <location>
        <begin position="12"/>
        <end position="140"/>
    </location>
</feature>
<dbReference type="Gene3D" id="3.60.21.10">
    <property type="match status" value="1"/>
</dbReference>
<keyword evidence="4" id="KW-1185">Reference proteome</keyword>
<dbReference type="GO" id="GO:0016791">
    <property type="term" value="F:phosphatase activity"/>
    <property type="evidence" value="ECO:0007669"/>
    <property type="project" value="TreeGrafter"/>
</dbReference>
<evidence type="ECO:0000256" key="1">
    <source>
        <dbReference type="SAM" id="MobiDB-lite"/>
    </source>
</evidence>
<evidence type="ECO:0000259" key="2">
    <source>
        <dbReference type="Pfam" id="PF00149"/>
    </source>
</evidence>
<dbReference type="EC" id="3.6.1.17" evidence="3"/>
<feature type="region of interest" description="Disordered" evidence="1">
    <location>
        <begin position="239"/>
        <end position="270"/>
    </location>
</feature>
<keyword evidence="3" id="KW-0378">Hydrolase</keyword>
<dbReference type="PANTHER" id="PTHR42850">
    <property type="entry name" value="METALLOPHOSPHOESTERASE"/>
    <property type="match status" value="1"/>
</dbReference>
<dbReference type="KEGG" id="hco:LOKO_02174"/>
<dbReference type="Pfam" id="PF00149">
    <property type="entry name" value="Metallophos"/>
    <property type="match status" value="1"/>
</dbReference>
<organism evidence="3 4">
    <name type="scientific">Halomonas chromatireducens</name>
    <dbReference type="NCBI Taxonomy" id="507626"/>
    <lineage>
        <taxon>Bacteria</taxon>
        <taxon>Pseudomonadati</taxon>
        <taxon>Pseudomonadota</taxon>
        <taxon>Gammaproteobacteria</taxon>
        <taxon>Oceanospirillales</taxon>
        <taxon>Halomonadaceae</taxon>
        <taxon>Halomonas</taxon>
    </lineage>
</organism>
<dbReference type="PANTHER" id="PTHR42850:SF7">
    <property type="entry name" value="BIS(5'-NUCLEOSYL)-TETRAPHOSPHATASE PRPE [ASYMMETRICAL]"/>
    <property type="match status" value="1"/>
</dbReference>
<protein>
    <submittedName>
        <fullName evidence="3">Bis(5'-nucleosyl)-tetraphosphatase PrpE</fullName>
        <ecNumber evidence="3">3.6.1.17</ecNumber>
    </submittedName>
</protein>
<name>A0A109ULX6_9GAMM</name>
<dbReference type="EMBL" id="CP014226">
    <property type="protein sequence ID" value="AMD01237.1"/>
    <property type="molecule type" value="Genomic_DNA"/>
</dbReference>
<proteinExistence type="predicted"/>
<dbReference type="InterPro" id="IPR050126">
    <property type="entry name" value="Ap4A_hydrolase"/>
</dbReference>
<dbReference type="SUPFAM" id="SSF56300">
    <property type="entry name" value="Metallo-dependent phosphatases"/>
    <property type="match status" value="1"/>
</dbReference>
<accession>A0A109ULX6</accession>
<reference evidence="3 4" key="1">
    <citation type="journal article" date="2016" name="Genome Announc.">
        <title>Draft Genome Sequence of 'Halomonas chromatireducens' Strain AGD 8-3, a Haloalkaliphilic Chromate- and Selenite-Reducing Gammaproteobacterium.</title>
        <authorList>
            <person name="Sharko F.S."/>
            <person name="Shapovalova A.A."/>
            <person name="Tsygankova S.V."/>
            <person name="Komova A.V."/>
            <person name="Boulygina E.S."/>
            <person name="Teslyuk A.B."/>
            <person name="Gotovtsev P.M."/>
            <person name="Namsaraev Z.B."/>
            <person name="Khijniak T.V."/>
            <person name="Nedoluzhko A.V."/>
            <person name="Vasilov R.G."/>
        </authorList>
    </citation>
    <scope>NUCLEOTIDE SEQUENCE [LARGE SCALE GENOMIC DNA]</scope>
    <source>
        <strain evidence="3 4">AGD 8-3</strain>
    </source>
</reference>
<sequence length="270" mass="30396">MPPQPARACQQFDIIGDVHGHASLLEALLAKLGYQQQRGAWRHPSREAIFVGDLIDKGPDPARALMLVRAMVENGSARMVVGNHELNWVNDAFLEQNDPQAFVAATRLHHDRMRLMEGFIDVGTGLAGLMEHFAWLRLQPLFIDEPGLRVVHGSWDDEAIACLKAQHITCLDDHGMRHYRETYSKGYLAIDRVVAGCEHDFFDQPAPNGFRSRRHAWCGRRPQCSCTSWCDLPRRRISPSASPAGCRRHRRLPAPRPPSPRSAGHRTAPQ</sequence>
<evidence type="ECO:0000313" key="4">
    <source>
        <dbReference type="Proteomes" id="UP000063387"/>
    </source>
</evidence>
<dbReference type="STRING" id="507626.LOKO_02174"/>
<dbReference type="InterPro" id="IPR004843">
    <property type="entry name" value="Calcineurin-like_PHP"/>
</dbReference>
<dbReference type="Proteomes" id="UP000063387">
    <property type="component" value="Chromosome"/>
</dbReference>
<gene>
    <name evidence="3" type="primary">prpE_2</name>
    <name evidence="3" type="ORF">LOKO_02174</name>
</gene>
<feature type="compositionally biased region" description="Low complexity" evidence="1">
    <location>
        <begin position="261"/>
        <end position="270"/>
    </location>
</feature>
<dbReference type="AlphaFoldDB" id="A0A109ULX6"/>
<dbReference type="GO" id="GO:0004081">
    <property type="term" value="F:bis(5'-nucleosyl)-tetraphosphatase (asymmetrical) activity"/>
    <property type="evidence" value="ECO:0007669"/>
    <property type="project" value="UniProtKB-EC"/>
</dbReference>
<evidence type="ECO:0000313" key="3">
    <source>
        <dbReference type="EMBL" id="AMD01237.1"/>
    </source>
</evidence>